<keyword evidence="3" id="KW-1185">Reference proteome</keyword>
<sequence length="188" mass="20731">MSFMVPTPIRKNITRPPPSQILTPFLSHPPTHHQILPLDTTRPPSLLLHPPHLQIQHDPSPSLTSHVTPPTSPPFHPPTYLQTQHAPSLLPLFLHPPCLLTSRPKMTPSPLLCSSTHLASLPPDTTRPLPSSPFPPPTLPPYLQTQDDPLPPSLLLHPPCLLTSRHNTPPPFFPFSSTHLASLPPDPR</sequence>
<feature type="compositionally biased region" description="Pro residues" evidence="1">
    <location>
        <begin position="130"/>
        <end position="140"/>
    </location>
</feature>
<name>A0AAE1EWK3_PETCI</name>
<reference evidence="2" key="1">
    <citation type="submission" date="2023-10" db="EMBL/GenBank/DDBJ databases">
        <title>Genome assemblies of two species of porcelain crab, Petrolisthes cinctipes and Petrolisthes manimaculis (Anomura: Porcellanidae).</title>
        <authorList>
            <person name="Angst P."/>
        </authorList>
    </citation>
    <scope>NUCLEOTIDE SEQUENCE</scope>
    <source>
        <strain evidence="2">PB745_01</strain>
        <tissue evidence="2">Gill</tissue>
    </source>
</reference>
<gene>
    <name evidence="2" type="ORF">Pcinc_031341</name>
</gene>
<evidence type="ECO:0000256" key="1">
    <source>
        <dbReference type="SAM" id="MobiDB-lite"/>
    </source>
</evidence>
<feature type="region of interest" description="Disordered" evidence="1">
    <location>
        <begin position="117"/>
        <end position="156"/>
    </location>
</feature>
<organism evidence="2 3">
    <name type="scientific">Petrolisthes cinctipes</name>
    <name type="common">Flat porcelain crab</name>
    <dbReference type="NCBI Taxonomy" id="88211"/>
    <lineage>
        <taxon>Eukaryota</taxon>
        <taxon>Metazoa</taxon>
        <taxon>Ecdysozoa</taxon>
        <taxon>Arthropoda</taxon>
        <taxon>Crustacea</taxon>
        <taxon>Multicrustacea</taxon>
        <taxon>Malacostraca</taxon>
        <taxon>Eumalacostraca</taxon>
        <taxon>Eucarida</taxon>
        <taxon>Decapoda</taxon>
        <taxon>Pleocyemata</taxon>
        <taxon>Anomura</taxon>
        <taxon>Galatheoidea</taxon>
        <taxon>Porcellanidae</taxon>
        <taxon>Petrolisthes</taxon>
    </lineage>
</organism>
<accession>A0AAE1EWK3</accession>
<comment type="caution">
    <text evidence="2">The sequence shown here is derived from an EMBL/GenBank/DDBJ whole genome shotgun (WGS) entry which is preliminary data.</text>
</comment>
<dbReference type="AlphaFoldDB" id="A0AAE1EWK3"/>
<dbReference type="EMBL" id="JAWQEG010004147">
    <property type="protein sequence ID" value="KAK3862827.1"/>
    <property type="molecule type" value="Genomic_DNA"/>
</dbReference>
<evidence type="ECO:0000313" key="2">
    <source>
        <dbReference type="EMBL" id="KAK3862827.1"/>
    </source>
</evidence>
<protein>
    <submittedName>
        <fullName evidence="2">Uncharacterized protein</fullName>
    </submittedName>
</protein>
<dbReference type="Proteomes" id="UP001286313">
    <property type="component" value="Unassembled WGS sequence"/>
</dbReference>
<proteinExistence type="predicted"/>
<evidence type="ECO:0000313" key="3">
    <source>
        <dbReference type="Proteomes" id="UP001286313"/>
    </source>
</evidence>